<dbReference type="RefSeq" id="WP_317963263.1">
    <property type="nucleotide sequence ID" value="NZ_OX458333.1"/>
</dbReference>
<sequence>MGNNPFAKDAPHNPFQAPRSRVADPTPSHSGVLLKTPKSNAAGHGWSWLSEGWGLFKEAPGTWIGIIVVMFVLALIINLIPLVNLLSTPLFTVVTGGLMLGCRSLEQGQELTFGHLFEGFKNHAGKLLAVGFLYLLASVVIGIAVFVVVLGGSGALDLFTGSPPETLNPLGLILATLVMLALLIPAMMAIWFASPLIVFHDLGALQAMGLSFRGCLRNLMPFLIYGIAGLVLTILAILPVGLGWLILAPVLIGSIYKGYQDIFVA</sequence>
<proteinExistence type="predicted"/>
<gene>
    <name evidence="4" type="ORF">MSZNOR_2886</name>
</gene>
<evidence type="ECO:0000313" key="4">
    <source>
        <dbReference type="EMBL" id="CAI8871389.1"/>
    </source>
</evidence>
<keyword evidence="2" id="KW-1133">Transmembrane helix</keyword>
<feature type="transmembrane region" description="Helical" evidence="2">
    <location>
        <begin position="219"/>
        <end position="247"/>
    </location>
</feature>
<evidence type="ECO:0000256" key="1">
    <source>
        <dbReference type="SAM" id="MobiDB-lite"/>
    </source>
</evidence>
<feature type="region of interest" description="Disordered" evidence="1">
    <location>
        <begin position="1"/>
        <end position="29"/>
    </location>
</feature>
<dbReference type="NCBIfam" id="NF041043">
    <property type="entry name" value="BPSS1780_fam"/>
    <property type="match status" value="1"/>
</dbReference>
<feature type="transmembrane region" description="Helical" evidence="2">
    <location>
        <begin position="127"/>
        <end position="150"/>
    </location>
</feature>
<accession>A0ABN8X4I2</accession>
<organism evidence="4 5">
    <name type="scientific">Methylocaldum szegediense</name>
    <dbReference type="NCBI Taxonomy" id="73780"/>
    <lineage>
        <taxon>Bacteria</taxon>
        <taxon>Pseudomonadati</taxon>
        <taxon>Pseudomonadota</taxon>
        <taxon>Gammaproteobacteria</taxon>
        <taxon>Methylococcales</taxon>
        <taxon>Methylococcaceae</taxon>
        <taxon>Methylocaldum</taxon>
    </lineage>
</organism>
<evidence type="ECO:0000313" key="5">
    <source>
        <dbReference type="Proteomes" id="UP001162030"/>
    </source>
</evidence>
<dbReference type="Proteomes" id="UP001162030">
    <property type="component" value="Chromosome"/>
</dbReference>
<dbReference type="EMBL" id="OX458333">
    <property type="protein sequence ID" value="CAI8871389.1"/>
    <property type="molecule type" value="Genomic_DNA"/>
</dbReference>
<reference evidence="4 5" key="1">
    <citation type="submission" date="2023-03" db="EMBL/GenBank/DDBJ databases">
        <authorList>
            <person name="Pearce D."/>
        </authorList>
    </citation>
    <scope>NUCLEOTIDE SEQUENCE [LARGE SCALE GENOMIC DNA]</scope>
    <source>
        <strain evidence="4">Msz</strain>
    </source>
</reference>
<keyword evidence="5" id="KW-1185">Reference proteome</keyword>
<dbReference type="Pfam" id="PF25231">
    <property type="entry name" value="DUF7847"/>
    <property type="match status" value="1"/>
</dbReference>
<keyword evidence="2" id="KW-0472">Membrane</keyword>
<protein>
    <submittedName>
        <fullName evidence="4">Membrane protein</fullName>
    </submittedName>
</protein>
<dbReference type="InterPro" id="IPR057169">
    <property type="entry name" value="DUF7847"/>
</dbReference>
<name>A0ABN8X4I2_9GAMM</name>
<feature type="domain" description="DUF7847" evidence="3">
    <location>
        <begin position="79"/>
        <end position="242"/>
    </location>
</feature>
<evidence type="ECO:0000259" key="3">
    <source>
        <dbReference type="Pfam" id="PF25231"/>
    </source>
</evidence>
<feature type="transmembrane region" description="Helical" evidence="2">
    <location>
        <begin position="63"/>
        <end position="83"/>
    </location>
</feature>
<keyword evidence="2" id="KW-0812">Transmembrane</keyword>
<evidence type="ECO:0000256" key="2">
    <source>
        <dbReference type="SAM" id="Phobius"/>
    </source>
</evidence>
<feature type="transmembrane region" description="Helical" evidence="2">
    <location>
        <begin position="170"/>
        <end position="198"/>
    </location>
</feature>
<dbReference type="InterPro" id="IPR047798">
    <property type="entry name" value="BPSS1780-like"/>
</dbReference>